<proteinExistence type="predicted"/>
<dbReference type="STRING" id="484498.SAMN05421686_11093"/>
<accession>A0A1N7PMT9</accession>
<feature type="compositionally biased region" description="Polar residues" evidence="1">
    <location>
        <begin position="357"/>
        <end position="394"/>
    </location>
</feature>
<feature type="domain" description="DnaT DNA-binding" evidence="2">
    <location>
        <begin position="293"/>
        <end position="357"/>
    </location>
</feature>
<dbReference type="Pfam" id="PF17948">
    <property type="entry name" value="DnaT"/>
    <property type="match status" value="3"/>
</dbReference>
<evidence type="ECO:0000259" key="2">
    <source>
        <dbReference type="Pfam" id="PF17948"/>
    </source>
</evidence>
<organism evidence="3 4">
    <name type="scientific">Thalassolituus maritimus</name>
    <dbReference type="NCBI Taxonomy" id="484498"/>
    <lineage>
        <taxon>Bacteria</taxon>
        <taxon>Pseudomonadati</taxon>
        <taxon>Pseudomonadota</taxon>
        <taxon>Gammaproteobacteria</taxon>
        <taxon>Oceanospirillales</taxon>
        <taxon>Oceanospirillaceae</taxon>
        <taxon>Thalassolituus</taxon>
    </lineage>
</organism>
<name>A0A1N7PMT9_9GAMM</name>
<reference evidence="4" key="1">
    <citation type="submission" date="2017-01" db="EMBL/GenBank/DDBJ databases">
        <authorList>
            <person name="Varghese N."/>
            <person name="Submissions S."/>
        </authorList>
    </citation>
    <scope>NUCLEOTIDE SEQUENCE [LARGE SCALE GENOMIC DNA]</scope>
    <source>
        <strain evidence="4">DSM 24913</strain>
    </source>
</reference>
<protein>
    <recommendedName>
        <fullName evidence="2">DnaT DNA-binding domain-containing protein</fullName>
    </recommendedName>
</protein>
<feature type="domain" description="DnaT DNA-binding" evidence="2">
    <location>
        <begin position="134"/>
        <end position="197"/>
    </location>
</feature>
<evidence type="ECO:0000256" key="1">
    <source>
        <dbReference type="SAM" id="MobiDB-lite"/>
    </source>
</evidence>
<dbReference type="InterPro" id="IPR040480">
    <property type="entry name" value="DnaT_DNA_bind"/>
</dbReference>
<gene>
    <name evidence="3" type="ORF">SAMN05421686_11093</name>
</gene>
<sequence>MPVHPLISDHAISLSATLAATIGLEEAILLSVLNDAARLQTQPQARLNSDTLRRQVPFWDDSTIVRVLDSLTAKGLLQLHGPAFTQAAGIVFSFGNAPAPQVAPERTTAPTQSVAVQPVAAQPQSKPQPTRPAPMPEQWQPSEEAVQRLEQHGIPRAFSFSQLDAFILQGQEQGSNRNDWNTRFFRFIKNQWVYAQNDAGRFRRQQERTGFQPTQEEAQPITGDWQPSSDALQILQRAGIDPQFIEDAVPEFVLYWQERGDVFKTWNSKFIQHVRQQWARYTAAVEHSPMPTRIESNWQPAEDCYDILGMGHIPREFASALVAEFVLYWRDSNQVHNSWNSRFLQYVKQQWAKRHAQSSGNPTGANNGQQAGTQPGYSTAEASVSRLSDTSWAK</sequence>
<feature type="region of interest" description="Disordered" evidence="1">
    <location>
        <begin position="355"/>
        <end position="394"/>
    </location>
</feature>
<keyword evidence="4" id="KW-1185">Reference proteome</keyword>
<dbReference type="Proteomes" id="UP000185639">
    <property type="component" value="Unassembled WGS sequence"/>
</dbReference>
<evidence type="ECO:0000313" key="4">
    <source>
        <dbReference type="Proteomes" id="UP000185639"/>
    </source>
</evidence>
<dbReference type="Gene3D" id="1.10.8.1180">
    <property type="match status" value="3"/>
</dbReference>
<feature type="domain" description="DnaT DNA-binding" evidence="2">
    <location>
        <begin position="219"/>
        <end position="284"/>
    </location>
</feature>
<dbReference type="AlphaFoldDB" id="A0A1N7PMT9"/>
<feature type="region of interest" description="Disordered" evidence="1">
    <location>
        <begin position="100"/>
        <end position="142"/>
    </location>
</feature>
<evidence type="ECO:0000313" key="3">
    <source>
        <dbReference type="EMBL" id="SIT11757.1"/>
    </source>
</evidence>
<dbReference type="OrthoDB" id="5718012at2"/>
<dbReference type="EMBL" id="FTOH01000010">
    <property type="protein sequence ID" value="SIT11757.1"/>
    <property type="molecule type" value="Genomic_DNA"/>
</dbReference>
<dbReference type="RefSeq" id="WP_084189033.1">
    <property type="nucleotide sequence ID" value="NZ_FTOH01000010.1"/>
</dbReference>